<reference evidence="1" key="1">
    <citation type="submission" date="2023-01" db="EMBL/GenBank/DDBJ databases">
        <title>The chitinases involved in constricting ring structure development in the nematode-trapping fungus Drechslerella dactyloides.</title>
        <authorList>
            <person name="Wang R."/>
            <person name="Zhang L."/>
            <person name="Tang P."/>
            <person name="Li S."/>
            <person name="Liang L."/>
        </authorList>
    </citation>
    <scope>NUCLEOTIDE SEQUENCE</scope>
    <source>
        <strain evidence="1">YMF1.00031</strain>
    </source>
</reference>
<dbReference type="EMBL" id="JAQGDS010000004">
    <property type="protein sequence ID" value="KAJ6261529.1"/>
    <property type="molecule type" value="Genomic_DNA"/>
</dbReference>
<dbReference type="Proteomes" id="UP001221413">
    <property type="component" value="Unassembled WGS sequence"/>
</dbReference>
<sequence length="418" mass="47286">MPCKVSPIWTLVPEDEEWSDDTFVSNVFNHSYMKWRWNLRWQSRHLDGWLDKWYWYNGTSADRGLGWMLYEWQLRRDAMRPPLDSQNNVSKLISVLKRDRLQSFCKKYVNYKPGDVRKVVRTATATTCTNGNRRCIPTTITPVVQTTITSTTTITVDEGTVTDYIYTTPTTTIETTITSTVDTVTSTYTVGSPQLRKRKAPKPPSCIRSCAPNKISAACSTLVIPLITTTRTTTVRGTVRTVIANARTTTITVPITVYSVLPGQTVTNTKTKPTQTETVTRTEDVTFTTTETVCPSRTPGAFAIGVVHNGPDTPAYIQPEAGSEVNCGRIMRHIARNYGDRLCIHESTTLPIGFHKRRFKIRWASLVDRRRRRNQLPRRRQPWEKLTLEETGAGATMAPEVAPLTLIERIRAANRNGK</sequence>
<evidence type="ECO:0000313" key="1">
    <source>
        <dbReference type="EMBL" id="KAJ6261529.1"/>
    </source>
</evidence>
<keyword evidence="2" id="KW-1185">Reference proteome</keyword>
<organism evidence="1 2">
    <name type="scientific">Drechslerella dactyloides</name>
    <name type="common">Nematode-trapping fungus</name>
    <name type="synonym">Arthrobotrys dactyloides</name>
    <dbReference type="NCBI Taxonomy" id="74499"/>
    <lineage>
        <taxon>Eukaryota</taxon>
        <taxon>Fungi</taxon>
        <taxon>Dikarya</taxon>
        <taxon>Ascomycota</taxon>
        <taxon>Pezizomycotina</taxon>
        <taxon>Orbiliomycetes</taxon>
        <taxon>Orbiliales</taxon>
        <taxon>Orbiliaceae</taxon>
        <taxon>Drechslerella</taxon>
    </lineage>
</organism>
<dbReference type="AlphaFoldDB" id="A0AAD6J0T8"/>
<gene>
    <name evidence="1" type="ORF">Dda_4199</name>
</gene>
<proteinExistence type="predicted"/>
<protein>
    <submittedName>
        <fullName evidence="1">Uncharacterized protein</fullName>
    </submittedName>
</protein>
<name>A0AAD6J0T8_DREDA</name>
<comment type="caution">
    <text evidence="1">The sequence shown here is derived from an EMBL/GenBank/DDBJ whole genome shotgun (WGS) entry which is preliminary data.</text>
</comment>
<evidence type="ECO:0000313" key="2">
    <source>
        <dbReference type="Proteomes" id="UP001221413"/>
    </source>
</evidence>
<accession>A0AAD6J0T8</accession>